<comment type="caution">
    <text evidence="1">The sequence shown here is derived from an EMBL/GenBank/DDBJ whole genome shotgun (WGS) entry which is preliminary data.</text>
</comment>
<name>A0ABU6N7P2_9BACI</name>
<dbReference type="Proteomes" id="UP001330749">
    <property type="component" value="Unassembled WGS sequence"/>
</dbReference>
<proteinExistence type="predicted"/>
<sequence length="75" mass="8624">MAYNNKQLLIDQDNRPIPQQYDQANDIYVPLLKMEYYGKSTSTKPSPSKTPIGATYMEVDTKNIYMNDGTTWSLL</sequence>
<evidence type="ECO:0000313" key="1">
    <source>
        <dbReference type="EMBL" id="MED3562247.1"/>
    </source>
</evidence>
<dbReference type="RefSeq" id="WP_327967148.1">
    <property type="nucleotide sequence ID" value="NZ_JARMQG010000084.1"/>
</dbReference>
<evidence type="ECO:0000313" key="2">
    <source>
        <dbReference type="Proteomes" id="UP001330749"/>
    </source>
</evidence>
<organism evidence="1 2">
    <name type="scientific">Bacillus xiapuensis</name>
    <dbReference type="NCBI Taxonomy" id="2014075"/>
    <lineage>
        <taxon>Bacteria</taxon>
        <taxon>Bacillati</taxon>
        <taxon>Bacillota</taxon>
        <taxon>Bacilli</taxon>
        <taxon>Bacillales</taxon>
        <taxon>Bacillaceae</taxon>
        <taxon>Bacillus</taxon>
    </lineage>
</organism>
<protein>
    <submittedName>
        <fullName evidence="1">Uncharacterized protein</fullName>
    </submittedName>
</protein>
<gene>
    <name evidence="1" type="ORF">P4447_07250</name>
</gene>
<accession>A0ABU6N7P2</accession>
<keyword evidence="2" id="KW-1185">Reference proteome</keyword>
<dbReference type="EMBL" id="JARMQG010000084">
    <property type="protein sequence ID" value="MED3562247.1"/>
    <property type="molecule type" value="Genomic_DNA"/>
</dbReference>
<reference evidence="1 2" key="1">
    <citation type="submission" date="2023-03" db="EMBL/GenBank/DDBJ databases">
        <title>Bacillus Genome Sequencing.</title>
        <authorList>
            <person name="Dunlap C."/>
        </authorList>
    </citation>
    <scope>NUCLEOTIDE SEQUENCE [LARGE SCALE GENOMIC DNA]</scope>
    <source>
        <strain evidence="1 2">B-14544</strain>
    </source>
</reference>